<reference evidence="3" key="2">
    <citation type="journal article" date="2020" name="Nat. Commun.">
        <title>Large-scale genome sequencing of mycorrhizal fungi provides insights into the early evolution of symbiotic traits.</title>
        <authorList>
            <person name="Miyauchi S."/>
            <person name="Kiss E."/>
            <person name="Kuo A."/>
            <person name="Drula E."/>
            <person name="Kohler A."/>
            <person name="Sanchez-Garcia M."/>
            <person name="Morin E."/>
            <person name="Andreopoulos B."/>
            <person name="Barry K.W."/>
            <person name="Bonito G."/>
            <person name="Buee M."/>
            <person name="Carver A."/>
            <person name="Chen C."/>
            <person name="Cichocki N."/>
            <person name="Clum A."/>
            <person name="Culley D."/>
            <person name="Crous P.W."/>
            <person name="Fauchery L."/>
            <person name="Girlanda M."/>
            <person name="Hayes R.D."/>
            <person name="Keri Z."/>
            <person name="LaButti K."/>
            <person name="Lipzen A."/>
            <person name="Lombard V."/>
            <person name="Magnuson J."/>
            <person name="Maillard F."/>
            <person name="Murat C."/>
            <person name="Nolan M."/>
            <person name="Ohm R.A."/>
            <person name="Pangilinan J."/>
            <person name="Pereira M.F."/>
            <person name="Perotto S."/>
            <person name="Peter M."/>
            <person name="Pfister S."/>
            <person name="Riley R."/>
            <person name="Sitrit Y."/>
            <person name="Stielow J.B."/>
            <person name="Szollosi G."/>
            <person name="Zifcakova L."/>
            <person name="Stursova M."/>
            <person name="Spatafora J.W."/>
            <person name="Tedersoo L."/>
            <person name="Vaario L.M."/>
            <person name="Yamada A."/>
            <person name="Yan M."/>
            <person name="Wang P."/>
            <person name="Xu J."/>
            <person name="Bruns T."/>
            <person name="Baldrian P."/>
            <person name="Vilgalys R."/>
            <person name="Dunand C."/>
            <person name="Henrissat B."/>
            <person name="Grigoriev I.V."/>
            <person name="Hibbett D."/>
            <person name="Nagy L.G."/>
            <person name="Martin F.M."/>
        </authorList>
    </citation>
    <scope>NUCLEOTIDE SEQUENCE</scope>
    <source>
        <strain evidence="3">BED1</strain>
    </source>
</reference>
<keyword evidence="1" id="KW-0694">RNA-binding</keyword>
<reference evidence="3" key="1">
    <citation type="submission" date="2019-10" db="EMBL/GenBank/DDBJ databases">
        <authorList>
            <consortium name="DOE Joint Genome Institute"/>
            <person name="Kuo A."/>
            <person name="Miyauchi S."/>
            <person name="Kiss E."/>
            <person name="Drula E."/>
            <person name="Kohler A."/>
            <person name="Sanchez-Garcia M."/>
            <person name="Andreopoulos B."/>
            <person name="Barry K.W."/>
            <person name="Bonito G."/>
            <person name="Buee M."/>
            <person name="Carver A."/>
            <person name="Chen C."/>
            <person name="Cichocki N."/>
            <person name="Clum A."/>
            <person name="Culley D."/>
            <person name="Crous P.W."/>
            <person name="Fauchery L."/>
            <person name="Girlanda M."/>
            <person name="Hayes R."/>
            <person name="Keri Z."/>
            <person name="LaButti K."/>
            <person name="Lipzen A."/>
            <person name="Lombard V."/>
            <person name="Magnuson J."/>
            <person name="Maillard F."/>
            <person name="Morin E."/>
            <person name="Murat C."/>
            <person name="Nolan M."/>
            <person name="Ohm R."/>
            <person name="Pangilinan J."/>
            <person name="Pereira M."/>
            <person name="Perotto S."/>
            <person name="Peter M."/>
            <person name="Riley R."/>
            <person name="Sitrit Y."/>
            <person name="Stielow B."/>
            <person name="Szollosi G."/>
            <person name="Zifcakova L."/>
            <person name="Stursova M."/>
            <person name="Spatafora J.W."/>
            <person name="Tedersoo L."/>
            <person name="Vaario L.-M."/>
            <person name="Yamada A."/>
            <person name="Yan M."/>
            <person name="Wang P."/>
            <person name="Xu J."/>
            <person name="Bruns T."/>
            <person name="Baldrian P."/>
            <person name="Vilgalys R."/>
            <person name="Henrissat B."/>
            <person name="Grigoriev I.V."/>
            <person name="Hibbett D."/>
            <person name="Nagy L.G."/>
            <person name="Martin F.M."/>
        </authorList>
    </citation>
    <scope>NUCLEOTIDE SEQUENCE</scope>
    <source>
        <strain evidence="3">BED1</strain>
    </source>
</reference>
<dbReference type="GO" id="GO:0003723">
    <property type="term" value="F:RNA binding"/>
    <property type="evidence" value="ECO:0007669"/>
    <property type="project" value="UniProtKB-KW"/>
</dbReference>
<dbReference type="InterPro" id="IPR007855">
    <property type="entry name" value="RDRP"/>
</dbReference>
<evidence type="ECO:0000259" key="2">
    <source>
        <dbReference type="Pfam" id="PF05183"/>
    </source>
</evidence>
<proteinExistence type="inferred from homology"/>
<evidence type="ECO:0000256" key="1">
    <source>
        <dbReference type="RuleBase" id="RU363098"/>
    </source>
</evidence>
<dbReference type="PANTHER" id="PTHR23079">
    <property type="entry name" value="RNA-DEPENDENT RNA POLYMERASE"/>
    <property type="match status" value="1"/>
</dbReference>
<keyword evidence="1" id="KW-0548">Nucleotidyltransferase</keyword>
<keyword evidence="4" id="KW-1185">Reference proteome</keyword>
<sequence length="1213" mass="137071">MEFNIKNIEFKADEWEITTAIARQVIHVCPGPFVTNPEERLPNFKVRLNKSQAGGVQNDGSGALTLTRSLGKKFRRLNETGQINVEVKGKKLKFYPNTSMVNPSLLLELEKAPFIDPDTARDRGRRINALRDPFLVARVQIGTFYHPRGARPRDPRSFSIELDQDLLQRSMGWLFFEYEHKCLRVQIGDETQEQTFYNVIIRFASINKMAMGHDFGNPYVCFDLFTPPVFQKEEIFRTLTGDRKEDKYRHRIGSLNPGHGVVAPYAHHLRIVLYDSGGNTDVLETFNSYCVTASLRPPKQGVTIEANGRQNFFCSRKLNGVAMWLRSSLLQKNWRVAFQVEALLHNGVANTVELMELRPQIEELIRCSGDTAGDIMRRFVEMAAHRPLAQRLFECFENVLKKRPSRPRTSPPRGRFFCHHVTFTPTRLLLEGPTVIQSNRVIREYEGYEDHFLRVDFRDEDRLQYRWDRDVDGASYLEERVGTLLKKGFDLAGRHFEFLGYSSSALREHAVWYISAFDHPGKGKVTAQSVRESLGDFSGVITSPSKYGARMAQAFSATDPSVRIGRDQWSEIPDIEENGINFTDGVGTISPGLAQLIHTALCEDNPALLVNSIVPSAYQIRFLGCKGVVSVDPRLEGIHMCIRPSMNKFEVPGEEYGTIEIARAIDKPNIPHLNRPLVMVLENRGAPLEAFMKLQQGTVANARMAHDTAALYAKLLESHKLCYNYRLAEILRRLNMLGLELKPNSMQQSLDTPFFARLRSCAINHVLRGVKHEARIPIPNSYMLVGVADEGPAYARKGLKNLYCLPQGKIFACVQRPEDEKPRYLQGMCLISRSPVIHPGDVQRVYAIGPPPEDLLCLFGQLRNVVVFPTTGSWSLPNGLGGGDLDGDLYEVIQYGDLLVPEHHDPASYAPVPPFKLDRSSTIDDVCDFIVEYINSDVVGLVSSKHITIADQSKLGTLDPACLKLAEMHSWAVDYPKNGNKVDIKDMPRSLIKFKPDWSMAENDSPQTSDYYKSDRALGHLFRSIVLEDMSNTPSSHQGNAEEQPISRVLWPHVRRNLSTSPRDQTRMTWIDSLYMTYREELTYTASTYSLSQVGGSKLLEEELVIGTILGKCTQKRYRSDRLYAMRENMGFLVQETKGQLVGRLEGIPENALKERLAVAWDVWLFSLDKAACLSPGDSFGLESFGLLGLGLVLECLERLRSLPPLPLNPVRE</sequence>
<organism evidence="3 4">
    <name type="scientific">Boletus edulis BED1</name>
    <dbReference type="NCBI Taxonomy" id="1328754"/>
    <lineage>
        <taxon>Eukaryota</taxon>
        <taxon>Fungi</taxon>
        <taxon>Dikarya</taxon>
        <taxon>Basidiomycota</taxon>
        <taxon>Agaricomycotina</taxon>
        <taxon>Agaricomycetes</taxon>
        <taxon>Agaricomycetidae</taxon>
        <taxon>Boletales</taxon>
        <taxon>Boletineae</taxon>
        <taxon>Boletaceae</taxon>
        <taxon>Boletoideae</taxon>
        <taxon>Boletus</taxon>
    </lineage>
</organism>
<evidence type="ECO:0000313" key="4">
    <source>
        <dbReference type="Proteomes" id="UP001194468"/>
    </source>
</evidence>
<comment type="similarity">
    <text evidence="1">Belongs to the RdRP family.</text>
</comment>
<name>A0AAD4C3F6_BOLED</name>
<dbReference type="EMBL" id="WHUW01000004">
    <property type="protein sequence ID" value="KAF8447814.1"/>
    <property type="molecule type" value="Genomic_DNA"/>
</dbReference>
<keyword evidence="1" id="KW-0808">Transferase</keyword>
<dbReference type="AlphaFoldDB" id="A0AAD4C3F6"/>
<dbReference type="GO" id="GO:0003968">
    <property type="term" value="F:RNA-directed RNA polymerase activity"/>
    <property type="evidence" value="ECO:0007669"/>
    <property type="project" value="UniProtKB-KW"/>
</dbReference>
<evidence type="ECO:0000313" key="3">
    <source>
        <dbReference type="EMBL" id="KAF8447814.1"/>
    </source>
</evidence>
<dbReference type="Proteomes" id="UP001194468">
    <property type="component" value="Unassembled WGS sequence"/>
</dbReference>
<dbReference type="GO" id="GO:0030422">
    <property type="term" value="P:siRNA processing"/>
    <property type="evidence" value="ECO:0007669"/>
    <property type="project" value="TreeGrafter"/>
</dbReference>
<comment type="caution">
    <text evidence="3">The sequence shown here is derived from an EMBL/GenBank/DDBJ whole genome shotgun (WGS) entry which is preliminary data.</text>
</comment>
<dbReference type="Pfam" id="PF05183">
    <property type="entry name" value="RdRP"/>
    <property type="match status" value="1"/>
</dbReference>
<protein>
    <recommendedName>
        <fullName evidence="1">RNA-dependent RNA polymerase</fullName>
        <ecNumber evidence="1">2.7.7.48</ecNumber>
    </recommendedName>
</protein>
<comment type="catalytic activity">
    <reaction evidence="1">
        <text>RNA(n) + a ribonucleoside 5'-triphosphate = RNA(n+1) + diphosphate</text>
        <dbReference type="Rhea" id="RHEA:21248"/>
        <dbReference type="Rhea" id="RHEA-COMP:14527"/>
        <dbReference type="Rhea" id="RHEA-COMP:17342"/>
        <dbReference type="ChEBI" id="CHEBI:33019"/>
        <dbReference type="ChEBI" id="CHEBI:61557"/>
        <dbReference type="ChEBI" id="CHEBI:140395"/>
        <dbReference type="EC" id="2.7.7.48"/>
    </reaction>
</comment>
<dbReference type="PANTHER" id="PTHR23079:SF55">
    <property type="entry name" value="RNA-DIRECTED RNA POLYMERASE"/>
    <property type="match status" value="1"/>
</dbReference>
<keyword evidence="1" id="KW-0696">RNA-directed RNA polymerase</keyword>
<dbReference type="EC" id="2.7.7.48" evidence="1"/>
<feature type="domain" description="RDRP core" evidence="2">
    <location>
        <begin position="423"/>
        <end position="1025"/>
    </location>
</feature>
<accession>A0AAD4C3F6</accession>
<gene>
    <name evidence="3" type="ORF">L210DRAFT_849389</name>
</gene>
<dbReference type="InterPro" id="IPR057596">
    <property type="entry name" value="RDRP_core"/>
</dbReference>
<dbReference type="GO" id="GO:0031380">
    <property type="term" value="C:nuclear RNA-directed RNA polymerase complex"/>
    <property type="evidence" value="ECO:0007669"/>
    <property type="project" value="TreeGrafter"/>
</dbReference>